<dbReference type="Proteomes" id="UP000190162">
    <property type="component" value="Unassembled WGS sequence"/>
</dbReference>
<evidence type="ECO:0000313" key="2">
    <source>
        <dbReference type="Proteomes" id="UP000190162"/>
    </source>
</evidence>
<proteinExistence type="predicted"/>
<dbReference type="AlphaFoldDB" id="A0A1T4V1H5"/>
<sequence>MYKHRFSILLRIKCEFGSASPRNLCNTKFCNVKVMLSPTFDKDYATRYSLMDTYFSDDYSLTIQIKTKSSLLAENEQTPHLRGLVLSGVHNIKQKKHRALARCLCIMPNRYFFAVLLCMTSAITAESSSFGSPESSHENTPAKPCCFAHSAFAVIERASSKEIKTFFSGFQR</sequence>
<dbReference type="EMBL" id="FUXU01000041">
    <property type="protein sequence ID" value="SKA58501.1"/>
    <property type="molecule type" value="Genomic_DNA"/>
</dbReference>
<keyword evidence="2" id="KW-1185">Reference proteome</keyword>
<name>A0A1T4V1H5_9GAMM</name>
<reference evidence="2" key="1">
    <citation type="submission" date="2017-02" db="EMBL/GenBank/DDBJ databases">
        <authorList>
            <person name="Varghese N."/>
            <person name="Submissions S."/>
        </authorList>
    </citation>
    <scope>NUCLEOTIDE SEQUENCE [LARGE SCALE GENOMIC DNA]</scope>
    <source>
        <strain evidence="2">DSM 22720</strain>
    </source>
</reference>
<gene>
    <name evidence="1" type="ORF">SAMN02745132_02981</name>
</gene>
<accession>A0A1T4V1H5</accession>
<evidence type="ECO:0000313" key="1">
    <source>
        <dbReference type="EMBL" id="SKA58501.1"/>
    </source>
</evidence>
<protein>
    <submittedName>
        <fullName evidence="1">Uncharacterized protein</fullName>
    </submittedName>
</protein>
<organism evidence="1 2">
    <name type="scientific">Enterovibrio nigricans DSM 22720</name>
    <dbReference type="NCBI Taxonomy" id="1121868"/>
    <lineage>
        <taxon>Bacteria</taxon>
        <taxon>Pseudomonadati</taxon>
        <taxon>Pseudomonadota</taxon>
        <taxon>Gammaproteobacteria</taxon>
        <taxon>Vibrionales</taxon>
        <taxon>Vibrionaceae</taxon>
        <taxon>Enterovibrio</taxon>
    </lineage>
</organism>